<dbReference type="SUPFAM" id="SSF48498">
    <property type="entry name" value="Tetracyclin repressor-like, C-terminal domain"/>
    <property type="match status" value="1"/>
</dbReference>
<comment type="caution">
    <text evidence="4">The sequence shown here is derived from an EMBL/GenBank/DDBJ whole genome shotgun (WGS) entry which is preliminary data.</text>
</comment>
<dbReference type="Pfam" id="PF00440">
    <property type="entry name" value="TetR_N"/>
    <property type="match status" value="1"/>
</dbReference>
<dbReference type="Gene3D" id="1.10.357.10">
    <property type="entry name" value="Tetracycline Repressor, domain 2"/>
    <property type="match status" value="1"/>
</dbReference>
<dbReference type="EMBL" id="JBHTCO010000015">
    <property type="protein sequence ID" value="MFC7393758.1"/>
    <property type="molecule type" value="Genomic_DNA"/>
</dbReference>
<dbReference type="SUPFAM" id="SSF46689">
    <property type="entry name" value="Homeodomain-like"/>
    <property type="match status" value="1"/>
</dbReference>
<dbReference type="PANTHER" id="PTHR43479">
    <property type="entry name" value="ACREF/ENVCD OPERON REPRESSOR-RELATED"/>
    <property type="match status" value="1"/>
</dbReference>
<evidence type="ECO:0000313" key="5">
    <source>
        <dbReference type="Proteomes" id="UP001596505"/>
    </source>
</evidence>
<dbReference type="InterPro" id="IPR009057">
    <property type="entry name" value="Homeodomain-like_sf"/>
</dbReference>
<keyword evidence="5" id="KW-1185">Reference proteome</keyword>
<keyword evidence="1 2" id="KW-0238">DNA-binding</keyword>
<evidence type="ECO:0000256" key="2">
    <source>
        <dbReference type="PROSITE-ProRule" id="PRU00335"/>
    </source>
</evidence>
<dbReference type="InterPro" id="IPR050624">
    <property type="entry name" value="HTH-type_Tx_Regulator"/>
</dbReference>
<evidence type="ECO:0000256" key="1">
    <source>
        <dbReference type="ARBA" id="ARBA00023125"/>
    </source>
</evidence>
<dbReference type="InterPro" id="IPR036271">
    <property type="entry name" value="Tet_transcr_reg_TetR-rel_C_sf"/>
</dbReference>
<evidence type="ECO:0000259" key="3">
    <source>
        <dbReference type="PROSITE" id="PS50977"/>
    </source>
</evidence>
<dbReference type="RefSeq" id="WP_380966400.1">
    <property type="nucleotide sequence ID" value="NZ_JBHTCO010000015.1"/>
</dbReference>
<dbReference type="Proteomes" id="UP001596505">
    <property type="component" value="Unassembled WGS sequence"/>
</dbReference>
<feature type="domain" description="HTH tetR-type" evidence="3">
    <location>
        <begin position="16"/>
        <end position="76"/>
    </location>
</feature>
<dbReference type="PANTHER" id="PTHR43479:SF7">
    <property type="entry name" value="TETR-FAMILY TRANSCRIPTIONAL REGULATOR"/>
    <property type="match status" value="1"/>
</dbReference>
<reference evidence="5" key="1">
    <citation type="journal article" date="2019" name="Int. J. Syst. Evol. Microbiol.">
        <title>The Global Catalogue of Microorganisms (GCM) 10K type strain sequencing project: providing services to taxonomists for standard genome sequencing and annotation.</title>
        <authorList>
            <consortium name="The Broad Institute Genomics Platform"/>
            <consortium name="The Broad Institute Genome Sequencing Center for Infectious Disease"/>
            <person name="Wu L."/>
            <person name="Ma J."/>
        </authorList>
    </citation>
    <scope>NUCLEOTIDE SEQUENCE [LARGE SCALE GENOMIC DNA]</scope>
    <source>
        <strain evidence="5">CGMCC 1.16305</strain>
    </source>
</reference>
<proteinExistence type="predicted"/>
<name>A0ABW2Q286_9BACL</name>
<feature type="DNA-binding region" description="H-T-H motif" evidence="2">
    <location>
        <begin position="39"/>
        <end position="58"/>
    </location>
</feature>
<dbReference type="PRINTS" id="PR00455">
    <property type="entry name" value="HTHTETR"/>
</dbReference>
<accession>A0ABW2Q286</accession>
<protein>
    <submittedName>
        <fullName evidence="4">TetR/AcrR family transcriptional regulator</fullName>
    </submittedName>
</protein>
<dbReference type="PROSITE" id="PS50977">
    <property type="entry name" value="HTH_TETR_2"/>
    <property type="match status" value="1"/>
</dbReference>
<dbReference type="InterPro" id="IPR001647">
    <property type="entry name" value="HTH_TetR"/>
</dbReference>
<gene>
    <name evidence="4" type="ORF">ACFQRG_12420</name>
</gene>
<dbReference type="InterPro" id="IPR049397">
    <property type="entry name" value="EthR_C"/>
</dbReference>
<dbReference type="Pfam" id="PF21313">
    <property type="entry name" value="EthR_C"/>
    <property type="match status" value="1"/>
</dbReference>
<evidence type="ECO:0000313" key="4">
    <source>
        <dbReference type="EMBL" id="MFC7393758.1"/>
    </source>
</evidence>
<sequence>MNKEIEQPSTRKLKSIQTKNRLLDAGRDIFIKYGFQKATISQIIKQAETGYGTAYVHFKNKDDILIVLMEDVMDRFYVIAELPFKPKTKQEACNLIQKQVRLFLEMANNEQPMMQVIEEAIRISGDVYNKWRSIRERFIQRIAKDIAYSQKNGLARLDVDNDLVARGWFYANEMYLWDIVRNENSSTTEDIVHNLTEIYTSGLYFGV</sequence>
<dbReference type="Gene3D" id="1.10.10.60">
    <property type="entry name" value="Homeodomain-like"/>
    <property type="match status" value="1"/>
</dbReference>
<organism evidence="4 5">
    <name type="scientific">Scopulibacillus cellulosilyticus</name>
    <dbReference type="NCBI Taxonomy" id="2665665"/>
    <lineage>
        <taxon>Bacteria</taxon>
        <taxon>Bacillati</taxon>
        <taxon>Bacillota</taxon>
        <taxon>Bacilli</taxon>
        <taxon>Bacillales</taxon>
        <taxon>Sporolactobacillaceae</taxon>
        <taxon>Scopulibacillus</taxon>
    </lineage>
</organism>